<organism evidence="2 3">
    <name type="scientific">Geoalkalibacter halelectricus</name>
    <dbReference type="NCBI Taxonomy" id="2847045"/>
    <lineage>
        <taxon>Bacteria</taxon>
        <taxon>Pseudomonadati</taxon>
        <taxon>Thermodesulfobacteriota</taxon>
        <taxon>Desulfuromonadia</taxon>
        <taxon>Desulfuromonadales</taxon>
        <taxon>Geoalkalibacteraceae</taxon>
        <taxon>Geoalkalibacter</taxon>
    </lineage>
</organism>
<sequence>MTIHSIPGRLRLRHMTLRNSEVREQLRRHAGRLSGIQELDINPRTASLLVRYDPQVLDSATLHATLEQLVPGAARPASSAGHTHSLSRQLSRDERKKLAYAMLTSLGTSLLALLVHGKKAHVIAGCVFLAGLGLHLSDKKKFLCS</sequence>
<accession>A0ABY5ZQN0</accession>
<name>A0ABY5ZQN0_9BACT</name>
<feature type="transmembrane region" description="Helical" evidence="1">
    <location>
        <begin position="98"/>
        <end position="115"/>
    </location>
</feature>
<dbReference type="Pfam" id="PF19991">
    <property type="entry name" value="HMA_2"/>
    <property type="match status" value="1"/>
</dbReference>
<keyword evidence="3" id="KW-1185">Reference proteome</keyword>
<gene>
    <name evidence="2" type="ORF">L9S41_08810</name>
</gene>
<evidence type="ECO:0000313" key="3">
    <source>
        <dbReference type="Proteomes" id="UP001060414"/>
    </source>
</evidence>
<reference evidence="2" key="1">
    <citation type="journal article" date="2022" name="Environ. Microbiol.">
        <title>Geoalkalibacter halelectricus SAP #1 sp. nov. possessing extracellular electron transfer and mineral#reducing capabilities from a haloalkaline environment.</title>
        <authorList>
            <person name="Yadav S."/>
            <person name="Singh R."/>
            <person name="Sundharam S.S."/>
            <person name="Chaudhary S."/>
            <person name="Krishnamurthi S."/>
            <person name="Patil S.A."/>
        </authorList>
    </citation>
    <scope>NUCLEOTIDE SEQUENCE</scope>
    <source>
        <strain evidence="2">SAP-1</strain>
    </source>
</reference>
<protein>
    <recommendedName>
        <fullName evidence="4">HMA domain-containing protein</fullName>
    </recommendedName>
</protein>
<keyword evidence="1" id="KW-1133">Transmembrane helix</keyword>
<evidence type="ECO:0008006" key="4">
    <source>
        <dbReference type="Google" id="ProtNLM"/>
    </source>
</evidence>
<keyword evidence="1" id="KW-0472">Membrane</keyword>
<dbReference type="EMBL" id="CP092109">
    <property type="protein sequence ID" value="UWZ81480.1"/>
    <property type="molecule type" value="Genomic_DNA"/>
</dbReference>
<keyword evidence="1" id="KW-0812">Transmembrane</keyword>
<feature type="transmembrane region" description="Helical" evidence="1">
    <location>
        <begin position="121"/>
        <end position="137"/>
    </location>
</feature>
<proteinExistence type="predicted"/>
<dbReference type="Proteomes" id="UP001060414">
    <property type="component" value="Chromosome"/>
</dbReference>
<evidence type="ECO:0000313" key="2">
    <source>
        <dbReference type="EMBL" id="UWZ81480.1"/>
    </source>
</evidence>
<dbReference type="RefSeq" id="WP_260749855.1">
    <property type="nucleotide sequence ID" value="NZ_CP092109.1"/>
</dbReference>
<evidence type="ECO:0000256" key="1">
    <source>
        <dbReference type="SAM" id="Phobius"/>
    </source>
</evidence>